<evidence type="ECO:0000256" key="2">
    <source>
        <dbReference type="ARBA" id="ARBA00022963"/>
    </source>
</evidence>
<dbReference type="GO" id="GO:0005737">
    <property type="term" value="C:cytoplasm"/>
    <property type="evidence" value="ECO:0007669"/>
    <property type="project" value="TreeGrafter"/>
</dbReference>
<keyword evidence="3" id="KW-0443">Lipid metabolism</keyword>
<dbReference type="EMBL" id="KQ436222">
    <property type="protein sequence ID" value="KOX67397.1"/>
    <property type="molecule type" value="Genomic_DNA"/>
</dbReference>
<keyword evidence="5" id="KW-1185">Reference proteome</keyword>
<dbReference type="PANTHER" id="PTHR45792:SF2">
    <property type="entry name" value="DIACYLGLYCEROL LIPASE-BETA"/>
    <property type="match status" value="1"/>
</dbReference>
<organism evidence="4 5">
    <name type="scientific">Melipona quadrifasciata</name>
    <dbReference type="NCBI Taxonomy" id="166423"/>
    <lineage>
        <taxon>Eukaryota</taxon>
        <taxon>Metazoa</taxon>
        <taxon>Ecdysozoa</taxon>
        <taxon>Arthropoda</taxon>
        <taxon>Hexapoda</taxon>
        <taxon>Insecta</taxon>
        <taxon>Pterygota</taxon>
        <taxon>Neoptera</taxon>
        <taxon>Endopterygota</taxon>
        <taxon>Hymenoptera</taxon>
        <taxon>Apocrita</taxon>
        <taxon>Aculeata</taxon>
        <taxon>Apoidea</taxon>
        <taxon>Anthophila</taxon>
        <taxon>Apidae</taxon>
        <taxon>Melipona</taxon>
    </lineage>
</organism>
<dbReference type="GO" id="GO:0004806">
    <property type="term" value="F:triacylglycerol lipase activity"/>
    <property type="evidence" value="ECO:0007669"/>
    <property type="project" value="TreeGrafter"/>
</dbReference>
<gene>
    <name evidence="4" type="ORF">WN51_11266</name>
</gene>
<dbReference type="Proteomes" id="UP000053105">
    <property type="component" value="Unassembled WGS sequence"/>
</dbReference>
<dbReference type="GO" id="GO:0022008">
    <property type="term" value="P:neurogenesis"/>
    <property type="evidence" value="ECO:0007669"/>
    <property type="project" value="TreeGrafter"/>
</dbReference>
<dbReference type="OrthoDB" id="438440at2759"/>
<name>A0A0M8ZN11_9HYME</name>
<protein>
    <submittedName>
        <fullName evidence="4">Sn1-specific diacylglycerol lipase alpha</fullName>
    </submittedName>
</protein>
<evidence type="ECO:0000256" key="1">
    <source>
        <dbReference type="ARBA" id="ARBA00022801"/>
    </source>
</evidence>
<proteinExistence type="predicted"/>
<keyword evidence="2" id="KW-0442">Lipid degradation</keyword>
<dbReference type="PANTHER" id="PTHR45792">
    <property type="entry name" value="DIACYLGLYCEROL LIPASE HOMOLOG-RELATED"/>
    <property type="match status" value="1"/>
</dbReference>
<reference evidence="4 5" key="1">
    <citation type="submission" date="2015-07" db="EMBL/GenBank/DDBJ databases">
        <title>The genome of Melipona quadrifasciata.</title>
        <authorList>
            <person name="Pan H."/>
            <person name="Kapheim K."/>
        </authorList>
    </citation>
    <scope>NUCLEOTIDE SEQUENCE [LARGE SCALE GENOMIC DNA]</scope>
    <source>
        <strain evidence="4">0111107301</strain>
        <tissue evidence="4">Whole body</tissue>
    </source>
</reference>
<dbReference type="SUPFAM" id="SSF53474">
    <property type="entry name" value="alpha/beta-Hydrolases"/>
    <property type="match status" value="1"/>
</dbReference>
<dbReference type="GO" id="GO:0046340">
    <property type="term" value="P:diacylglycerol catabolic process"/>
    <property type="evidence" value="ECO:0007669"/>
    <property type="project" value="TreeGrafter"/>
</dbReference>
<evidence type="ECO:0000313" key="5">
    <source>
        <dbReference type="Proteomes" id="UP000053105"/>
    </source>
</evidence>
<evidence type="ECO:0000313" key="4">
    <source>
        <dbReference type="EMBL" id="KOX67397.1"/>
    </source>
</evidence>
<dbReference type="Gene3D" id="3.40.50.1820">
    <property type="entry name" value="alpha/beta hydrolase"/>
    <property type="match status" value="1"/>
</dbReference>
<dbReference type="InterPro" id="IPR052214">
    <property type="entry name" value="DAG_Lipase-Related"/>
</dbReference>
<evidence type="ECO:0000256" key="3">
    <source>
        <dbReference type="ARBA" id="ARBA00023098"/>
    </source>
</evidence>
<dbReference type="GO" id="GO:0005886">
    <property type="term" value="C:plasma membrane"/>
    <property type="evidence" value="ECO:0007669"/>
    <property type="project" value="TreeGrafter"/>
</dbReference>
<accession>A0A0M8ZN11</accession>
<sequence>MASETSRLGRIFQEPSLSVRLEMSCSSPEHLGAGISILLAFLLRPRYPSLKVYAFATPAGLLSRELARITEEFVFTVGVGDDFVMRLSNLRTSLLRVLHACRLPKKQNKEEKKFEMRWAQPEEFTELLVMPRMLLDHLPENIDEAITTLLEQQKELPQYVL</sequence>
<dbReference type="GO" id="GO:0019369">
    <property type="term" value="P:arachidonate metabolic process"/>
    <property type="evidence" value="ECO:0007669"/>
    <property type="project" value="TreeGrafter"/>
</dbReference>
<dbReference type="InterPro" id="IPR029058">
    <property type="entry name" value="AB_hydrolase_fold"/>
</dbReference>
<dbReference type="AlphaFoldDB" id="A0A0M8ZN11"/>
<keyword evidence="1" id="KW-0378">Hydrolase</keyword>